<evidence type="ECO:0000259" key="3">
    <source>
        <dbReference type="Pfam" id="PF18417"/>
    </source>
</evidence>
<dbReference type="EMBL" id="CP012159">
    <property type="protein sequence ID" value="AKT42100.1"/>
    <property type="molecule type" value="Genomic_DNA"/>
</dbReference>
<dbReference type="CDD" id="cd14731">
    <property type="entry name" value="LodA_like_1"/>
    <property type="match status" value="1"/>
</dbReference>
<dbReference type="Proteomes" id="UP000067626">
    <property type="component" value="Chromosome"/>
</dbReference>
<dbReference type="Pfam" id="PF17990">
    <property type="entry name" value="LodA_N"/>
    <property type="match status" value="1"/>
</dbReference>
<gene>
    <name evidence="4" type="ORF">CMC5_063240</name>
</gene>
<dbReference type="Gene3D" id="2.40.180.10">
    <property type="entry name" value="Catalase core domain"/>
    <property type="match status" value="1"/>
</dbReference>
<sequence length="1032" mass="113989">MKPPTAKPTQASDAPELPAPPCGCDENAVEALVDLFVRYAQGRTVVAGRDPATRPVFLRLHGVAHGTLRIREDLPPELRVGIFAQKSEYEVWVRFSSDVQPGVPDVGGTVGIALKVFDVEGKKILEGEESATTHDFILQNHDVFFVDTAKDMCAFTCQSLNGKLDEYLARHPRTKEVLDAMEKLVPSVLLSPYWSVLPFKFGEGAFVKYKLTPEKAPPGSGDPPDVDDPFYLRADLHARMKQGEARFQLLIQRQTSEQEMPTDEATRPWSEEKSPPVHVATLILPQQDLGTRGQATYGENLAFNTWHALPEHAPVGSLALARKAVYQASARVRRNVNGVPVGEPVEPRALSWCAGLEGAEQEGKKTKSKSACPGGDYPPAKDTKIVRAAIHPAIGVARVGNSASGIFYGPEVTTPPGEGPLEHRDDEGALKRQAARFRIYGYNAAGELIRELTADWADITWTVHVANRKASWYRWQLSLDIPEAASVALPLRNASVEGPARDVLTIDGGARSIRGKEQRGEATQFRGKFQEEEVYLGELRTDEAGRLVFLGGHGKSASPEGKPIYIPSDEDSFINADGWYDDTSDGPVTAEVRIEGQRIPVEPAWVVTAPPNYAPTVTAVRTLYDLMFDLYVQNEWLRLPAQVSFQRDVYPILQRLTEHQWVNQGFATQFGWGGANHFEDPEYVQKLAAKPAEGEYDIYGELRRQVLQAFRDPGQANGDQLPWPWLYGDAMEVPAGESPRQNAAVSPTQYRVLELWAAGDFVADWDPQRELPREIEQVPLAEQPAMLDRAALDACLADAFHPGCELTWPMRHLSMYSAPFRIRQRPSGEPEPDHGATLTQAVVLSSAGPLHAQGPGDLTRWMGLPWQADTAYCRSGYDPDYDPFVPSFWPARVPNHVLTPAAYEKVMNPRLPREERLAAFARRASWVAPLKGTTVEQMEQMVEVFGGMGLVELRRGVEGDRDFPPVMGVASFGKGVEPPTPGVLPMAEPLGVPGGRRLPREVLRRRAVQEAGWGSEEALRHAPLPVRLPKKT</sequence>
<evidence type="ECO:0000256" key="1">
    <source>
        <dbReference type="SAM" id="MobiDB-lite"/>
    </source>
</evidence>
<dbReference type="STRING" id="52.CMC5_063240"/>
<dbReference type="PATRIC" id="fig|52.7.peg.6952"/>
<protein>
    <recommendedName>
        <fullName evidence="6">Catalase</fullName>
    </recommendedName>
</protein>
<evidence type="ECO:0008006" key="6">
    <source>
        <dbReference type="Google" id="ProtNLM"/>
    </source>
</evidence>
<feature type="domain" description="L-Lysine epsilon oxidase N-terminal" evidence="2">
    <location>
        <begin position="391"/>
        <end position="607"/>
    </location>
</feature>
<keyword evidence="5" id="KW-1185">Reference proteome</keyword>
<reference evidence="4 5" key="1">
    <citation type="submission" date="2015-07" db="EMBL/GenBank/DDBJ databases">
        <title>Genome analysis of myxobacterium Chondromyces crocatus Cm c5 reveals a high potential for natural compound synthesis and the genetic basis for the loss of fruiting body formation.</title>
        <authorList>
            <person name="Zaburannyi N."/>
            <person name="Bunk B."/>
            <person name="Maier J."/>
            <person name="Overmann J."/>
            <person name="Mueller R."/>
        </authorList>
    </citation>
    <scope>NUCLEOTIDE SEQUENCE [LARGE SCALE GENOMIC DNA]</scope>
    <source>
        <strain evidence="4 5">Cm c5</strain>
    </source>
</reference>
<dbReference type="AlphaFoldDB" id="A0A0K1EMH7"/>
<dbReference type="Pfam" id="PF18417">
    <property type="entry name" value="LodA_C"/>
    <property type="match status" value="1"/>
</dbReference>
<proteinExistence type="predicted"/>
<evidence type="ECO:0000313" key="4">
    <source>
        <dbReference type="EMBL" id="AKT42100.1"/>
    </source>
</evidence>
<organism evidence="4 5">
    <name type="scientific">Chondromyces crocatus</name>
    <dbReference type="NCBI Taxonomy" id="52"/>
    <lineage>
        <taxon>Bacteria</taxon>
        <taxon>Pseudomonadati</taxon>
        <taxon>Myxococcota</taxon>
        <taxon>Polyangia</taxon>
        <taxon>Polyangiales</taxon>
        <taxon>Polyangiaceae</taxon>
        <taxon>Chondromyces</taxon>
    </lineage>
</organism>
<dbReference type="InterPro" id="IPR041173">
    <property type="entry name" value="LodA_C"/>
</dbReference>
<dbReference type="RefSeq" id="WP_156338989.1">
    <property type="nucleotide sequence ID" value="NZ_CP012159.1"/>
</dbReference>
<dbReference type="OrthoDB" id="336698at2"/>
<feature type="region of interest" description="Disordered" evidence="1">
    <location>
        <begin position="1"/>
        <end position="20"/>
    </location>
</feature>
<dbReference type="GO" id="GO:0020037">
    <property type="term" value="F:heme binding"/>
    <property type="evidence" value="ECO:0007669"/>
    <property type="project" value="InterPro"/>
</dbReference>
<dbReference type="InterPro" id="IPR041168">
    <property type="entry name" value="LodA_N"/>
</dbReference>
<dbReference type="SUPFAM" id="SSF56634">
    <property type="entry name" value="Heme-dependent catalase-like"/>
    <property type="match status" value="1"/>
</dbReference>
<dbReference type="InterPro" id="IPR020835">
    <property type="entry name" value="Catalase_sf"/>
</dbReference>
<evidence type="ECO:0000259" key="2">
    <source>
        <dbReference type="Pfam" id="PF17990"/>
    </source>
</evidence>
<feature type="domain" description="L-lysine epsilon oxidase C-terminal" evidence="3">
    <location>
        <begin position="737"/>
        <end position="889"/>
    </location>
</feature>
<dbReference type="KEGG" id="ccro:CMC5_063240"/>
<evidence type="ECO:0000313" key="5">
    <source>
        <dbReference type="Proteomes" id="UP000067626"/>
    </source>
</evidence>
<dbReference type="InterPro" id="IPR033798">
    <property type="entry name" value="LodA-like"/>
</dbReference>
<accession>A0A0K1EMH7</accession>
<name>A0A0K1EMH7_CHOCO</name>